<evidence type="ECO:0000313" key="3">
    <source>
        <dbReference type="EMBL" id="KAK1760283.1"/>
    </source>
</evidence>
<feature type="domain" description="SKP1 component dimerisation" evidence="2">
    <location>
        <begin position="258"/>
        <end position="302"/>
    </location>
</feature>
<organism evidence="3 4">
    <name type="scientific">Echria macrotheca</name>
    <dbReference type="NCBI Taxonomy" id="438768"/>
    <lineage>
        <taxon>Eukaryota</taxon>
        <taxon>Fungi</taxon>
        <taxon>Dikarya</taxon>
        <taxon>Ascomycota</taxon>
        <taxon>Pezizomycotina</taxon>
        <taxon>Sordariomycetes</taxon>
        <taxon>Sordariomycetidae</taxon>
        <taxon>Sordariales</taxon>
        <taxon>Schizotheciaceae</taxon>
        <taxon>Echria</taxon>
    </lineage>
</organism>
<dbReference type="SUPFAM" id="SSF54695">
    <property type="entry name" value="POZ domain"/>
    <property type="match status" value="1"/>
</dbReference>
<feature type="region of interest" description="Disordered" evidence="1">
    <location>
        <begin position="134"/>
        <end position="157"/>
    </location>
</feature>
<dbReference type="Proteomes" id="UP001239445">
    <property type="component" value="Unassembled WGS sequence"/>
</dbReference>
<dbReference type="InterPro" id="IPR016897">
    <property type="entry name" value="SKP1"/>
</dbReference>
<protein>
    <recommendedName>
        <fullName evidence="2">SKP1 component dimerisation domain-containing protein</fullName>
    </recommendedName>
</protein>
<dbReference type="SUPFAM" id="SSF81382">
    <property type="entry name" value="Skp1 dimerisation domain-like"/>
    <property type="match status" value="1"/>
</dbReference>
<dbReference type="Pfam" id="PF01466">
    <property type="entry name" value="Skp1"/>
    <property type="match status" value="1"/>
</dbReference>
<dbReference type="InterPro" id="IPR036296">
    <property type="entry name" value="SKP1-like_dim_sf"/>
</dbReference>
<dbReference type="InterPro" id="IPR011333">
    <property type="entry name" value="SKP1/BTB/POZ_sf"/>
</dbReference>
<gene>
    <name evidence="3" type="ORF">QBC47DRAFT_396281</name>
</gene>
<dbReference type="InterPro" id="IPR016072">
    <property type="entry name" value="Skp1_comp_dimer"/>
</dbReference>
<reference evidence="3" key="1">
    <citation type="submission" date="2023-06" db="EMBL/GenBank/DDBJ databases">
        <title>Genome-scale phylogeny and comparative genomics of the fungal order Sordariales.</title>
        <authorList>
            <consortium name="Lawrence Berkeley National Laboratory"/>
            <person name="Hensen N."/>
            <person name="Bonometti L."/>
            <person name="Westerberg I."/>
            <person name="Brannstrom I.O."/>
            <person name="Guillou S."/>
            <person name="Cros-Aarteil S."/>
            <person name="Calhoun S."/>
            <person name="Haridas S."/>
            <person name="Kuo A."/>
            <person name="Mondo S."/>
            <person name="Pangilinan J."/>
            <person name="Riley R."/>
            <person name="Labutti K."/>
            <person name="Andreopoulos B."/>
            <person name="Lipzen A."/>
            <person name="Chen C."/>
            <person name="Yanf M."/>
            <person name="Daum C."/>
            <person name="Ng V."/>
            <person name="Clum A."/>
            <person name="Steindorff A."/>
            <person name="Ohm R."/>
            <person name="Martin F."/>
            <person name="Silar P."/>
            <person name="Natvig D."/>
            <person name="Lalanne C."/>
            <person name="Gautier V."/>
            <person name="Ament-Velasquez S.L."/>
            <person name="Kruys A."/>
            <person name="Hutchinson M.I."/>
            <person name="Powell A.J."/>
            <person name="Barry K."/>
            <person name="Miller A.N."/>
            <person name="Grigoriev I.V."/>
            <person name="Debuchy R."/>
            <person name="Gladieux P."/>
            <person name="Thoren M.H."/>
            <person name="Johannesson H."/>
        </authorList>
    </citation>
    <scope>NUCLEOTIDE SEQUENCE</scope>
    <source>
        <strain evidence="3">PSN4</strain>
    </source>
</reference>
<dbReference type="EMBL" id="MU839827">
    <property type="protein sequence ID" value="KAK1760283.1"/>
    <property type="molecule type" value="Genomic_DNA"/>
</dbReference>
<dbReference type="AlphaFoldDB" id="A0AAJ0BL39"/>
<evidence type="ECO:0000313" key="4">
    <source>
        <dbReference type="Proteomes" id="UP001239445"/>
    </source>
</evidence>
<name>A0AAJ0BL39_9PEZI</name>
<sequence>MSTQVSSPTLKVRRNSASGQTFEIPVGALWQSSTLRDLADFLNDKTAEVVPLSMPPGVDDACLARVVRWLERHADDDKTPKRHPKDKVWDLPMGLNHYFWDLAQAEKLPFLKAFLAEEEKTTWAQVRKALDDVEHGEAGSSRSSMAPPAGNPDAELGHSLADLRGLTLGNGTPAENDFVPNKPPYNSFTSYHKSGPPHEPLIHRPDERDERGLLCHGIKPDVPMRYREGDYQLVGFLAADAELFALCSAADYLGIEALLHIACSVAAWRLRGMSVDKLRATFGVANDFAPEEDPVATREFEWTGMRDNEYGVDGLASSSHPEDCPCDDCEYNGSLM</sequence>
<evidence type="ECO:0000256" key="1">
    <source>
        <dbReference type="SAM" id="MobiDB-lite"/>
    </source>
</evidence>
<dbReference type="Gene3D" id="3.30.710.10">
    <property type="entry name" value="Potassium Channel Kv1.1, Chain A"/>
    <property type="match status" value="2"/>
</dbReference>
<evidence type="ECO:0000259" key="2">
    <source>
        <dbReference type="Pfam" id="PF01466"/>
    </source>
</evidence>
<accession>A0AAJ0BL39</accession>
<dbReference type="GO" id="GO:0006511">
    <property type="term" value="P:ubiquitin-dependent protein catabolic process"/>
    <property type="evidence" value="ECO:0007669"/>
    <property type="project" value="InterPro"/>
</dbReference>
<dbReference type="PANTHER" id="PTHR11165">
    <property type="entry name" value="SKP1"/>
    <property type="match status" value="1"/>
</dbReference>
<comment type="caution">
    <text evidence="3">The sequence shown here is derived from an EMBL/GenBank/DDBJ whole genome shotgun (WGS) entry which is preliminary data.</text>
</comment>
<keyword evidence="4" id="KW-1185">Reference proteome</keyword>
<proteinExistence type="predicted"/>